<dbReference type="Pfam" id="PF01656">
    <property type="entry name" value="CbiA"/>
    <property type="match status" value="1"/>
</dbReference>
<organism evidence="2 3">
    <name type="scientific">Phocaeicola vulgatus str. 3975 RP4</name>
    <dbReference type="NCBI Taxonomy" id="1339352"/>
    <lineage>
        <taxon>Bacteria</taxon>
        <taxon>Pseudomonadati</taxon>
        <taxon>Bacteroidota</taxon>
        <taxon>Bacteroidia</taxon>
        <taxon>Bacteroidales</taxon>
        <taxon>Bacteroidaceae</taxon>
        <taxon>Phocaeicola</taxon>
    </lineage>
</organism>
<gene>
    <name evidence="2" type="ORF">M099_4249</name>
</gene>
<dbReference type="InterPro" id="IPR002586">
    <property type="entry name" value="CobQ/CobB/MinD/ParA_Nub-bd_dom"/>
</dbReference>
<evidence type="ECO:0000313" key="3">
    <source>
        <dbReference type="Proteomes" id="UP000027661"/>
    </source>
</evidence>
<accession>A0A069S2M1</accession>
<dbReference type="PANTHER" id="PTHR13696:SF52">
    <property type="entry name" value="PARA FAMILY PROTEIN CT_582"/>
    <property type="match status" value="1"/>
</dbReference>
<dbReference type="InterPro" id="IPR050678">
    <property type="entry name" value="DNA_Partitioning_ATPase"/>
</dbReference>
<dbReference type="CDD" id="cd02042">
    <property type="entry name" value="ParAB_family"/>
    <property type="match status" value="1"/>
</dbReference>
<dbReference type="PANTHER" id="PTHR13696">
    <property type="entry name" value="P-LOOP CONTAINING NUCLEOSIDE TRIPHOSPHATE HYDROLASE"/>
    <property type="match status" value="1"/>
</dbReference>
<dbReference type="AlphaFoldDB" id="A0A069S2M1"/>
<dbReference type="SUPFAM" id="SSF52540">
    <property type="entry name" value="P-loop containing nucleoside triphosphate hydrolases"/>
    <property type="match status" value="1"/>
</dbReference>
<dbReference type="PATRIC" id="fig|1339352.3.peg.3979"/>
<name>A0A069S2M1_PHOVU</name>
<reference evidence="2 3" key="1">
    <citation type="submission" date="2014-04" db="EMBL/GenBank/DDBJ databases">
        <authorList>
            <person name="Sears C."/>
            <person name="Carroll K."/>
            <person name="Sack B.R."/>
            <person name="Qadri F."/>
            <person name="Myers L.L."/>
            <person name="Chung G.-T."/>
            <person name="Escheverria P."/>
            <person name="Fraser C.M."/>
            <person name="Sadzewicz L."/>
            <person name="Shefchek K.A."/>
            <person name="Tallon L."/>
            <person name="Das S.P."/>
            <person name="Daugherty S."/>
            <person name="Mongodin E.F."/>
        </authorList>
    </citation>
    <scope>NUCLEOTIDE SEQUENCE [LARGE SCALE GENOMIC DNA]</scope>
    <source>
        <strain evidence="2 3">3975 RP4</strain>
    </source>
</reference>
<dbReference type="Gene3D" id="3.40.50.300">
    <property type="entry name" value="P-loop containing nucleotide triphosphate hydrolases"/>
    <property type="match status" value="1"/>
</dbReference>
<dbReference type="InterPro" id="IPR027417">
    <property type="entry name" value="P-loop_NTPase"/>
</dbReference>
<protein>
    <submittedName>
        <fullName evidence="2">CobQ/CobB/MinD/ParA nucleotide binding domain protein</fullName>
    </submittedName>
</protein>
<evidence type="ECO:0000313" key="2">
    <source>
        <dbReference type="EMBL" id="KDS44305.1"/>
    </source>
</evidence>
<comment type="caution">
    <text evidence="2">The sequence shown here is derived from an EMBL/GenBank/DDBJ whole genome shotgun (WGS) entry which is preliminary data.</text>
</comment>
<evidence type="ECO:0000259" key="1">
    <source>
        <dbReference type="Pfam" id="PF01656"/>
    </source>
</evidence>
<proteinExistence type="predicted"/>
<dbReference type="EMBL" id="JNHM01000164">
    <property type="protein sequence ID" value="KDS44305.1"/>
    <property type="molecule type" value="Genomic_DNA"/>
</dbReference>
<sequence length="231" mass="26134">MGQILPGLTVSFENPKGGVGKSTLTALFAGYVKSLSENGEGLSIAVVDIDDMQNTIGRMRDSEAEDGTDKSNEYEVINIGSSEFINQLDFLKENFDIILVDFPGNLKQNGVIETLHFIDVVIMPFEPNQTDLLPTLRFYEEVYKDIILKRAELGLKTTVRGVMNRVMPNVLEFKEIMKTKDALPFELLNNYVKDSRVDFQRNVTTLMKKYQHPCDAFCEEVLQLISNHLES</sequence>
<dbReference type="Proteomes" id="UP000027661">
    <property type="component" value="Unassembled WGS sequence"/>
</dbReference>
<feature type="domain" description="CobQ/CobB/MinD/ParA nucleotide binding" evidence="1">
    <location>
        <begin position="12"/>
        <end position="179"/>
    </location>
</feature>
<dbReference type="RefSeq" id="WP_008668162.1">
    <property type="nucleotide sequence ID" value="NZ_JNHM01000164.1"/>
</dbReference>